<dbReference type="GO" id="GO:0003677">
    <property type="term" value="F:DNA binding"/>
    <property type="evidence" value="ECO:0007669"/>
    <property type="project" value="UniProtKB-KW"/>
</dbReference>
<sequence length="176" mass="19791">MVEKVDFSKRLKAAIDEKAIRQTELCQKTGIGKSAMSQYLSGAFKPKQQNLYKLAQALGVSEAWLMGYDVPRTRQEDSGKEQDTFYFLAEDDSMIGAHIPAGARVLIKRSQHIKNQQIIACMMDSAIQLRRFNKMGEHVILTPENSGYLPVVITEKEFDAQEITILGVAKQIIIDL</sequence>
<accession>A0A9J6QLH4</accession>
<dbReference type="EMBL" id="JAOSHN010000001">
    <property type="protein sequence ID" value="MCU7376757.1"/>
    <property type="molecule type" value="Genomic_DNA"/>
</dbReference>
<comment type="caution">
    <text evidence="5">The sequence shown here is derived from an EMBL/GenBank/DDBJ whole genome shotgun (WGS) entry which is preliminary data.</text>
</comment>
<dbReference type="PANTHER" id="PTHR40661">
    <property type="match status" value="1"/>
</dbReference>
<keyword evidence="1" id="KW-0805">Transcription regulation</keyword>
<dbReference type="InterPro" id="IPR015927">
    <property type="entry name" value="Peptidase_S24_S26A/B/C"/>
</dbReference>
<dbReference type="CDD" id="cd00093">
    <property type="entry name" value="HTH_XRE"/>
    <property type="match status" value="1"/>
</dbReference>
<dbReference type="Pfam" id="PF01381">
    <property type="entry name" value="HTH_3"/>
    <property type="match status" value="1"/>
</dbReference>
<dbReference type="InterPro" id="IPR010982">
    <property type="entry name" value="Lambda_DNA-bd_dom_sf"/>
</dbReference>
<evidence type="ECO:0000259" key="4">
    <source>
        <dbReference type="PROSITE" id="PS50943"/>
    </source>
</evidence>
<dbReference type="CDD" id="cd06529">
    <property type="entry name" value="S24_LexA-like"/>
    <property type="match status" value="1"/>
</dbReference>
<dbReference type="AlphaFoldDB" id="A0A9J6QLH4"/>
<evidence type="ECO:0000313" key="5">
    <source>
        <dbReference type="EMBL" id="MCU7376757.1"/>
    </source>
</evidence>
<evidence type="ECO:0000256" key="3">
    <source>
        <dbReference type="ARBA" id="ARBA00023163"/>
    </source>
</evidence>
<name>A0A9J6QLH4_9FIRM</name>
<feature type="domain" description="HTH cro/C1-type" evidence="4">
    <location>
        <begin position="11"/>
        <end position="65"/>
    </location>
</feature>
<dbReference type="Pfam" id="PF00717">
    <property type="entry name" value="Peptidase_S24"/>
    <property type="match status" value="1"/>
</dbReference>
<dbReference type="PROSITE" id="PS50943">
    <property type="entry name" value="HTH_CROC1"/>
    <property type="match status" value="1"/>
</dbReference>
<dbReference type="Gene3D" id="2.10.109.10">
    <property type="entry name" value="Umud Fragment, subunit A"/>
    <property type="match status" value="1"/>
</dbReference>
<dbReference type="SMART" id="SM00530">
    <property type="entry name" value="HTH_XRE"/>
    <property type="match status" value="1"/>
</dbReference>
<dbReference type="RefSeq" id="WP_253020202.1">
    <property type="nucleotide sequence ID" value="NZ_JAJAGH010000021.1"/>
</dbReference>
<organism evidence="5 6">
    <name type="scientific">Hominibacterium faecale</name>
    <dbReference type="NCBI Taxonomy" id="2839743"/>
    <lineage>
        <taxon>Bacteria</taxon>
        <taxon>Bacillati</taxon>
        <taxon>Bacillota</taxon>
        <taxon>Clostridia</taxon>
        <taxon>Peptostreptococcales</taxon>
        <taxon>Anaerovoracaceae</taxon>
        <taxon>Hominibacterium</taxon>
    </lineage>
</organism>
<keyword evidence="2" id="KW-0238">DNA-binding</keyword>
<dbReference type="InterPro" id="IPR039418">
    <property type="entry name" value="LexA-like"/>
</dbReference>
<dbReference type="SUPFAM" id="SSF47413">
    <property type="entry name" value="lambda repressor-like DNA-binding domains"/>
    <property type="match status" value="1"/>
</dbReference>
<evidence type="ECO:0000256" key="2">
    <source>
        <dbReference type="ARBA" id="ARBA00023125"/>
    </source>
</evidence>
<evidence type="ECO:0000256" key="1">
    <source>
        <dbReference type="ARBA" id="ARBA00023015"/>
    </source>
</evidence>
<dbReference type="InterPro" id="IPR036286">
    <property type="entry name" value="LexA/Signal_pep-like_sf"/>
</dbReference>
<dbReference type="Proteomes" id="UP001065549">
    <property type="component" value="Unassembled WGS sequence"/>
</dbReference>
<dbReference type="SUPFAM" id="SSF51306">
    <property type="entry name" value="LexA/Signal peptidase"/>
    <property type="match status" value="1"/>
</dbReference>
<keyword evidence="6" id="KW-1185">Reference proteome</keyword>
<proteinExistence type="predicted"/>
<keyword evidence="3" id="KW-0804">Transcription</keyword>
<evidence type="ECO:0000313" key="6">
    <source>
        <dbReference type="Proteomes" id="UP001065549"/>
    </source>
</evidence>
<protein>
    <submittedName>
        <fullName evidence="5">Helix-turn-helix domain-containing protein</fullName>
    </submittedName>
</protein>
<dbReference type="PANTHER" id="PTHR40661:SF1">
    <property type="entry name" value="HTH CRO_C1-TYPE DOMAIN-CONTAINING PROTEIN"/>
    <property type="match status" value="1"/>
</dbReference>
<dbReference type="InterPro" id="IPR001387">
    <property type="entry name" value="Cro/C1-type_HTH"/>
</dbReference>
<dbReference type="Gene3D" id="1.10.260.40">
    <property type="entry name" value="lambda repressor-like DNA-binding domains"/>
    <property type="match status" value="1"/>
</dbReference>
<gene>
    <name evidence="5" type="ORF">OBO34_00120</name>
</gene>
<reference evidence="5" key="1">
    <citation type="submission" date="2022-09" db="EMBL/GenBank/DDBJ databases">
        <title>Culturomic study of gut microbiota in children with autism spectrum disorder.</title>
        <authorList>
            <person name="Efimov B.A."/>
            <person name="Chaplin A.V."/>
            <person name="Sokolova S.R."/>
            <person name="Pikina A.P."/>
            <person name="Korzhanova M."/>
            <person name="Belova V."/>
            <person name="Korostin D."/>
        </authorList>
    </citation>
    <scope>NUCLEOTIDE SEQUENCE</scope>
    <source>
        <strain evidence="5">ASD5510</strain>
    </source>
</reference>